<evidence type="ECO:0000313" key="1">
    <source>
        <dbReference type="EMBL" id="CAD6517453.1"/>
    </source>
</evidence>
<organism evidence="1 2">
    <name type="scientific">Paraburkholderia metrosideri</name>
    <dbReference type="NCBI Taxonomy" id="580937"/>
    <lineage>
        <taxon>Bacteria</taxon>
        <taxon>Pseudomonadati</taxon>
        <taxon>Pseudomonadota</taxon>
        <taxon>Betaproteobacteria</taxon>
        <taxon>Burkholderiales</taxon>
        <taxon>Burkholderiaceae</taxon>
        <taxon>Paraburkholderia</taxon>
    </lineage>
</organism>
<dbReference type="EMBL" id="CAJHCP010000002">
    <property type="protein sequence ID" value="CAD6517453.1"/>
    <property type="molecule type" value="Genomic_DNA"/>
</dbReference>
<keyword evidence="2" id="KW-1185">Reference proteome</keyword>
<reference evidence="1 2" key="1">
    <citation type="submission" date="2020-10" db="EMBL/GenBank/DDBJ databases">
        <authorList>
            <person name="Peeters C."/>
        </authorList>
    </citation>
    <scope>NUCLEOTIDE SEQUENCE [LARGE SCALE GENOMIC DNA]</scope>
    <source>
        <strain evidence="1 2">LMG 28140</strain>
    </source>
</reference>
<gene>
    <name evidence="1" type="ORF">LMG28140_00941</name>
</gene>
<sequence length="60" mass="6800">MQMAHKTEQQSAAESTTFRVAQCTLHARNHNFESYPSSKVRLRVKENFGMNTLSAIARST</sequence>
<evidence type="ECO:0000313" key="2">
    <source>
        <dbReference type="Proteomes" id="UP000598032"/>
    </source>
</evidence>
<name>A0ABN7HGG0_9BURK</name>
<protein>
    <submittedName>
        <fullName evidence="1">Uncharacterized protein</fullName>
    </submittedName>
</protein>
<dbReference type="Proteomes" id="UP000598032">
    <property type="component" value="Unassembled WGS sequence"/>
</dbReference>
<comment type="caution">
    <text evidence="1">The sequence shown here is derived from an EMBL/GenBank/DDBJ whole genome shotgun (WGS) entry which is preliminary data.</text>
</comment>
<proteinExistence type="predicted"/>
<accession>A0ABN7HGG0</accession>